<organism evidence="1 4">
    <name type="scientific">Mycobacterium tuberculosis</name>
    <dbReference type="NCBI Taxonomy" id="1773"/>
    <lineage>
        <taxon>Bacteria</taxon>
        <taxon>Bacillati</taxon>
        <taxon>Actinomycetota</taxon>
        <taxon>Actinomycetes</taxon>
        <taxon>Mycobacteriales</taxon>
        <taxon>Mycobacteriaceae</taxon>
        <taxon>Mycobacterium</taxon>
        <taxon>Mycobacterium tuberculosis complex</taxon>
    </lineage>
</organism>
<keyword evidence="1" id="KW-0808">Transferase</keyword>
<evidence type="ECO:0000313" key="1">
    <source>
        <dbReference type="EMBL" id="CFE39360.1"/>
    </source>
</evidence>
<evidence type="ECO:0000313" key="2">
    <source>
        <dbReference type="EMBL" id="CFE49077.1"/>
    </source>
</evidence>
<keyword evidence="1" id="KW-0548">Nucleotidyltransferase</keyword>
<dbReference type="EMBL" id="CFOH01000165">
    <property type="protein sequence ID" value="CFE49077.1"/>
    <property type="molecule type" value="Genomic_DNA"/>
</dbReference>
<accession>A0A654T876</accession>
<protein>
    <submittedName>
        <fullName evidence="1">DNA polymerase III subunit epsilon</fullName>
        <ecNumber evidence="1">2.7.7.7</ecNumber>
    </submittedName>
</protein>
<dbReference type="AlphaFoldDB" id="A0A654T876"/>
<dbReference type="EMBL" id="CFOE01000190">
    <property type="protein sequence ID" value="CFE39360.1"/>
    <property type="molecule type" value="Genomic_DNA"/>
</dbReference>
<evidence type="ECO:0000313" key="3">
    <source>
        <dbReference type="Proteomes" id="UP000046947"/>
    </source>
</evidence>
<gene>
    <name evidence="1" type="primary">dnaQ</name>
    <name evidence="1" type="ORF">ERS007681_01740</name>
    <name evidence="2" type="ORF">ERS007688_01337</name>
</gene>
<dbReference type="Proteomes" id="UP000046947">
    <property type="component" value="Unassembled WGS sequence"/>
</dbReference>
<dbReference type="GO" id="GO:0003887">
    <property type="term" value="F:DNA-directed DNA polymerase activity"/>
    <property type="evidence" value="ECO:0007669"/>
    <property type="project" value="UniProtKB-EC"/>
</dbReference>
<dbReference type="Proteomes" id="UP000048289">
    <property type="component" value="Unassembled WGS sequence"/>
</dbReference>
<dbReference type="EC" id="2.7.7.7" evidence="1"/>
<proteinExistence type="predicted"/>
<reference evidence="3 4" key="1">
    <citation type="submission" date="2015-03" db="EMBL/GenBank/DDBJ databases">
        <authorList>
            <consortium name="Pathogen Informatics"/>
        </authorList>
    </citation>
    <scope>NUCLEOTIDE SEQUENCE [LARGE SCALE GENOMIC DNA]</scope>
    <source>
        <strain evidence="1 4">G09901357</strain>
        <strain evidence="2 3">H09601792</strain>
    </source>
</reference>
<sequence length="58" mass="6103">MVCNATAPEHGKGYHALQLGVPVMPEARFMECIGAVVGGASVEDFTDVAPVEKQLALF</sequence>
<name>A0A654T876_MYCTX</name>
<evidence type="ECO:0000313" key="4">
    <source>
        <dbReference type="Proteomes" id="UP000048289"/>
    </source>
</evidence>